<dbReference type="CDD" id="cd17574">
    <property type="entry name" value="REC_OmpR"/>
    <property type="match status" value="1"/>
</dbReference>
<dbReference type="InterPro" id="IPR039420">
    <property type="entry name" value="WalR-like"/>
</dbReference>
<keyword evidence="2" id="KW-0902">Two-component regulatory system</keyword>
<dbReference type="GO" id="GO:0005829">
    <property type="term" value="C:cytosol"/>
    <property type="evidence" value="ECO:0007669"/>
    <property type="project" value="TreeGrafter"/>
</dbReference>
<dbReference type="Pfam" id="PF00486">
    <property type="entry name" value="Trans_reg_C"/>
    <property type="match status" value="1"/>
</dbReference>
<dbReference type="InterPro" id="IPR001789">
    <property type="entry name" value="Sig_transdc_resp-reg_receiver"/>
</dbReference>
<comment type="caution">
    <text evidence="10">The sequence shown here is derived from an EMBL/GenBank/DDBJ whole genome shotgun (WGS) entry which is preliminary data.</text>
</comment>
<dbReference type="InterPro" id="IPR001867">
    <property type="entry name" value="OmpR/PhoB-type_DNA-bd"/>
</dbReference>
<evidence type="ECO:0000256" key="3">
    <source>
        <dbReference type="ARBA" id="ARBA00023015"/>
    </source>
</evidence>
<keyword evidence="11" id="KW-1185">Reference proteome</keyword>
<dbReference type="InterPro" id="IPR036388">
    <property type="entry name" value="WH-like_DNA-bd_sf"/>
</dbReference>
<evidence type="ECO:0000313" key="10">
    <source>
        <dbReference type="EMBL" id="TLG72689.1"/>
    </source>
</evidence>
<evidence type="ECO:0000256" key="4">
    <source>
        <dbReference type="ARBA" id="ARBA00023125"/>
    </source>
</evidence>
<evidence type="ECO:0000256" key="5">
    <source>
        <dbReference type="ARBA" id="ARBA00023163"/>
    </source>
</evidence>
<dbReference type="Gene3D" id="1.10.10.10">
    <property type="entry name" value="Winged helix-like DNA-binding domain superfamily/Winged helix DNA-binding domain"/>
    <property type="match status" value="1"/>
</dbReference>
<dbReference type="RefSeq" id="WP_138191274.1">
    <property type="nucleotide sequence ID" value="NZ_VBWP01000007.1"/>
</dbReference>
<gene>
    <name evidence="10" type="ORF">FEZ08_08220</name>
</gene>
<dbReference type="CDD" id="cd00383">
    <property type="entry name" value="trans_reg_C"/>
    <property type="match status" value="1"/>
</dbReference>
<dbReference type="PANTHER" id="PTHR48111">
    <property type="entry name" value="REGULATOR OF RPOS"/>
    <property type="match status" value="1"/>
</dbReference>
<keyword evidence="1 6" id="KW-0597">Phosphoprotein</keyword>
<organism evidence="10 11">
    <name type="scientific">Culicoidibacter larvae</name>
    <dbReference type="NCBI Taxonomy" id="2579976"/>
    <lineage>
        <taxon>Bacteria</taxon>
        <taxon>Bacillati</taxon>
        <taxon>Bacillota</taxon>
        <taxon>Culicoidibacteria</taxon>
        <taxon>Culicoidibacterales</taxon>
        <taxon>Culicoidibacteraceae</taxon>
        <taxon>Culicoidibacter</taxon>
    </lineage>
</organism>
<dbReference type="SMART" id="SM00448">
    <property type="entry name" value="REC"/>
    <property type="match status" value="1"/>
</dbReference>
<dbReference type="Gene3D" id="3.40.50.2300">
    <property type="match status" value="1"/>
</dbReference>
<dbReference type="Pfam" id="PF00072">
    <property type="entry name" value="Response_reg"/>
    <property type="match status" value="1"/>
</dbReference>
<dbReference type="GO" id="GO:0006355">
    <property type="term" value="P:regulation of DNA-templated transcription"/>
    <property type="evidence" value="ECO:0007669"/>
    <property type="project" value="InterPro"/>
</dbReference>
<evidence type="ECO:0000259" key="9">
    <source>
        <dbReference type="PROSITE" id="PS51755"/>
    </source>
</evidence>
<protein>
    <submittedName>
        <fullName evidence="10">Response regulator transcription factor</fullName>
    </submittedName>
</protein>
<dbReference type="PROSITE" id="PS51755">
    <property type="entry name" value="OMPR_PHOB"/>
    <property type="match status" value="1"/>
</dbReference>
<evidence type="ECO:0000256" key="1">
    <source>
        <dbReference type="ARBA" id="ARBA00022553"/>
    </source>
</evidence>
<keyword evidence="3" id="KW-0805">Transcription regulation</keyword>
<dbReference type="PANTHER" id="PTHR48111:SF40">
    <property type="entry name" value="PHOSPHATE REGULON TRANSCRIPTIONAL REGULATORY PROTEIN PHOB"/>
    <property type="match status" value="1"/>
</dbReference>
<dbReference type="PROSITE" id="PS50110">
    <property type="entry name" value="RESPONSE_REGULATORY"/>
    <property type="match status" value="1"/>
</dbReference>
<dbReference type="GO" id="GO:0000976">
    <property type="term" value="F:transcription cis-regulatory region binding"/>
    <property type="evidence" value="ECO:0007669"/>
    <property type="project" value="TreeGrafter"/>
</dbReference>
<keyword evidence="4 7" id="KW-0238">DNA-binding</keyword>
<evidence type="ECO:0000259" key="8">
    <source>
        <dbReference type="PROSITE" id="PS50110"/>
    </source>
</evidence>
<dbReference type="EMBL" id="VBWP01000007">
    <property type="protein sequence ID" value="TLG72689.1"/>
    <property type="molecule type" value="Genomic_DNA"/>
</dbReference>
<feature type="DNA-binding region" description="OmpR/PhoB-type" evidence="7">
    <location>
        <begin position="127"/>
        <end position="223"/>
    </location>
</feature>
<feature type="domain" description="Response regulatory" evidence="8">
    <location>
        <begin position="4"/>
        <end position="118"/>
    </location>
</feature>
<dbReference type="SUPFAM" id="SSF52172">
    <property type="entry name" value="CheY-like"/>
    <property type="match status" value="1"/>
</dbReference>
<dbReference type="InterPro" id="IPR011006">
    <property type="entry name" value="CheY-like_superfamily"/>
</dbReference>
<keyword evidence="5" id="KW-0804">Transcription</keyword>
<reference evidence="10 11" key="1">
    <citation type="submission" date="2019-05" db="EMBL/GenBank/DDBJ databases">
        <title>Culicoidintestinum kansasii gen. nov., sp. nov. from the gastrointestinal tract of the biting midge, Culicoides sonorensis.</title>
        <authorList>
            <person name="Neupane S."/>
            <person name="Ghosh A."/>
            <person name="Gunther S."/>
            <person name="Martin K."/>
            <person name="Zurek L."/>
        </authorList>
    </citation>
    <scope>NUCLEOTIDE SEQUENCE [LARGE SCALE GENOMIC DNA]</scope>
    <source>
        <strain evidence="10 11">CS-1</strain>
    </source>
</reference>
<sequence length="223" mass="25910">MGYKILFVDDEREYQDFIGEILTHEGYEVVKASNATEGLEIFKTDIFDLVITDLKMGAIDGLQFFSLLRRLDPLVRVIVLTGSNHDNDEIRGLEMMVNDYVKKPVSIEVLLTRIARVLREQQQAGSDKLMSLTENIVVEILPRKVFRNDEAVDLTKKEFDLLVFFLQNRNIVHSREAILHEVWRHYDGFVDLRSVDTHVKKIRAKLHLTSIYSVRGVGYEWVE</sequence>
<evidence type="ECO:0000313" key="11">
    <source>
        <dbReference type="Proteomes" id="UP000306912"/>
    </source>
</evidence>
<feature type="domain" description="OmpR/PhoB-type" evidence="9">
    <location>
        <begin position="127"/>
        <end position="223"/>
    </location>
</feature>
<dbReference type="InParanoid" id="A0A5R8QAL2"/>
<evidence type="ECO:0000256" key="7">
    <source>
        <dbReference type="PROSITE-ProRule" id="PRU01091"/>
    </source>
</evidence>
<dbReference type="GO" id="GO:0032993">
    <property type="term" value="C:protein-DNA complex"/>
    <property type="evidence" value="ECO:0007669"/>
    <property type="project" value="TreeGrafter"/>
</dbReference>
<evidence type="ECO:0000256" key="2">
    <source>
        <dbReference type="ARBA" id="ARBA00023012"/>
    </source>
</evidence>
<evidence type="ECO:0000256" key="6">
    <source>
        <dbReference type="PROSITE-ProRule" id="PRU00169"/>
    </source>
</evidence>
<dbReference type="AlphaFoldDB" id="A0A5R8QAL2"/>
<dbReference type="GO" id="GO:0000156">
    <property type="term" value="F:phosphorelay response regulator activity"/>
    <property type="evidence" value="ECO:0007669"/>
    <property type="project" value="TreeGrafter"/>
</dbReference>
<name>A0A5R8QAL2_9FIRM</name>
<feature type="modified residue" description="4-aspartylphosphate" evidence="6">
    <location>
        <position position="53"/>
    </location>
</feature>
<dbReference type="Proteomes" id="UP000306912">
    <property type="component" value="Unassembled WGS sequence"/>
</dbReference>
<proteinExistence type="predicted"/>
<dbReference type="OrthoDB" id="9808843at2"/>
<dbReference type="SMART" id="SM00862">
    <property type="entry name" value="Trans_reg_C"/>
    <property type="match status" value="1"/>
</dbReference>
<accession>A0A5R8QAL2</accession>